<organism evidence="5 6">
    <name type="scientific">Arabidopsis suecica</name>
    <name type="common">Swedish thale-cress</name>
    <name type="synonym">Cardaminopsis suecica</name>
    <dbReference type="NCBI Taxonomy" id="45249"/>
    <lineage>
        <taxon>Eukaryota</taxon>
        <taxon>Viridiplantae</taxon>
        <taxon>Streptophyta</taxon>
        <taxon>Embryophyta</taxon>
        <taxon>Tracheophyta</taxon>
        <taxon>Spermatophyta</taxon>
        <taxon>Magnoliopsida</taxon>
        <taxon>eudicotyledons</taxon>
        <taxon>Gunneridae</taxon>
        <taxon>Pentapetalae</taxon>
        <taxon>rosids</taxon>
        <taxon>malvids</taxon>
        <taxon>Brassicales</taxon>
        <taxon>Brassicaceae</taxon>
        <taxon>Camelineae</taxon>
        <taxon>Arabidopsis</taxon>
    </lineage>
</organism>
<evidence type="ECO:0008006" key="7">
    <source>
        <dbReference type="Google" id="ProtNLM"/>
    </source>
</evidence>
<keyword evidence="2 4" id="KW-1133">Transmembrane helix</keyword>
<reference evidence="5 6" key="1">
    <citation type="submission" date="2020-12" db="EMBL/GenBank/DDBJ databases">
        <title>Concerted genomic and epigenomic changes stabilize Arabidopsis allopolyploids.</title>
        <authorList>
            <person name="Chen Z."/>
        </authorList>
    </citation>
    <scope>NUCLEOTIDE SEQUENCE [LARGE SCALE GENOMIC DNA]</scope>
    <source>
        <strain evidence="5">As9502</strain>
        <tissue evidence="5">Leaf</tissue>
    </source>
</reference>
<gene>
    <name evidence="5" type="ORF">ISN44_As08g037590</name>
</gene>
<dbReference type="InterPro" id="IPR030184">
    <property type="entry name" value="WAT1-related"/>
</dbReference>
<sequence length="118" mass="12688">MMALMSVLGTFESAIAALIWEGERMSVWKPNPNVTLLASLYGIKSPVYLSMFSPLKLVITAIISSVAMSEELYVGRVVGAATIIIGISIVLWGKMRDGEQMSPVDAMADDVSIYVSAT</sequence>
<dbReference type="PANTHER" id="PTHR31218">
    <property type="entry name" value="WAT1-RELATED PROTEIN"/>
    <property type="match status" value="1"/>
</dbReference>
<comment type="caution">
    <text evidence="5">The sequence shown here is derived from an EMBL/GenBank/DDBJ whole genome shotgun (WGS) entry which is preliminary data.</text>
</comment>
<keyword evidence="3 4" id="KW-0472">Membrane</keyword>
<keyword evidence="6" id="KW-1185">Reference proteome</keyword>
<evidence type="ECO:0000313" key="5">
    <source>
        <dbReference type="EMBL" id="KAG7584294.1"/>
    </source>
</evidence>
<proteinExistence type="predicted"/>
<evidence type="ECO:0000256" key="3">
    <source>
        <dbReference type="ARBA" id="ARBA00023136"/>
    </source>
</evidence>
<feature type="transmembrane region" description="Helical" evidence="4">
    <location>
        <begin position="47"/>
        <end position="66"/>
    </location>
</feature>
<accession>A0A8T2BGL0</accession>
<dbReference type="GO" id="GO:0016020">
    <property type="term" value="C:membrane"/>
    <property type="evidence" value="ECO:0007669"/>
    <property type="project" value="InterPro"/>
</dbReference>
<name>A0A8T2BGL0_ARASU</name>
<dbReference type="GO" id="GO:0022857">
    <property type="term" value="F:transmembrane transporter activity"/>
    <property type="evidence" value="ECO:0007669"/>
    <property type="project" value="InterPro"/>
</dbReference>
<evidence type="ECO:0000256" key="1">
    <source>
        <dbReference type="ARBA" id="ARBA00022692"/>
    </source>
</evidence>
<feature type="transmembrane region" description="Helical" evidence="4">
    <location>
        <begin position="73"/>
        <end position="93"/>
    </location>
</feature>
<protein>
    <recommendedName>
        <fullName evidence="7">WAT1-related protein</fullName>
    </recommendedName>
</protein>
<evidence type="ECO:0000256" key="4">
    <source>
        <dbReference type="SAM" id="Phobius"/>
    </source>
</evidence>
<dbReference type="OrthoDB" id="1728340at2759"/>
<dbReference type="Proteomes" id="UP000694251">
    <property type="component" value="Chromosome 8"/>
</dbReference>
<dbReference type="EMBL" id="JAEFBJ010000008">
    <property type="protein sequence ID" value="KAG7584294.1"/>
    <property type="molecule type" value="Genomic_DNA"/>
</dbReference>
<keyword evidence="1 4" id="KW-0812">Transmembrane</keyword>
<dbReference type="AlphaFoldDB" id="A0A8T2BGL0"/>
<evidence type="ECO:0000256" key="2">
    <source>
        <dbReference type="ARBA" id="ARBA00022989"/>
    </source>
</evidence>
<evidence type="ECO:0000313" key="6">
    <source>
        <dbReference type="Proteomes" id="UP000694251"/>
    </source>
</evidence>